<dbReference type="PANTHER" id="PTHR35526:SF3">
    <property type="entry name" value="ANTI-SIGMA-F FACTOR RSBW"/>
    <property type="match status" value="1"/>
</dbReference>
<keyword evidence="1" id="KW-0723">Serine/threonine-protein kinase</keyword>
<keyword evidence="1" id="KW-0808">Transferase</keyword>
<dbReference type="GO" id="GO:0004674">
    <property type="term" value="F:protein serine/threonine kinase activity"/>
    <property type="evidence" value="ECO:0007669"/>
    <property type="project" value="UniProtKB-KW"/>
</dbReference>
<feature type="domain" description="Histidine kinase/HSP90-like ATPase" evidence="2">
    <location>
        <begin position="2"/>
        <end position="107"/>
    </location>
</feature>
<gene>
    <name evidence="3" type="ORF">IW256_001108</name>
</gene>
<dbReference type="Gene3D" id="3.30.565.10">
    <property type="entry name" value="Histidine kinase-like ATPase, C-terminal domain"/>
    <property type="match status" value="1"/>
</dbReference>
<keyword evidence="4" id="KW-1185">Reference proteome</keyword>
<accession>A0A931DB92</accession>
<evidence type="ECO:0000256" key="1">
    <source>
        <dbReference type="ARBA" id="ARBA00022527"/>
    </source>
</evidence>
<evidence type="ECO:0000313" key="4">
    <source>
        <dbReference type="Proteomes" id="UP000614047"/>
    </source>
</evidence>
<reference evidence="3" key="1">
    <citation type="submission" date="2020-11" db="EMBL/GenBank/DDBJ databases">
        <title>Sequencing the genomes of 1000 actinobacteria strains.</title>
        <authorList>
            <person name="Klenk H.-P."/>
        </authorList>
    </citation>
    <scope>NUCLEOTIDE SEQUENCE</scope>
    <source>
        <strain evidence="3">DSM 43175</strain>
    </source>
</reference>
<dbReference type="InterPro" id="IPR050267">
    <property type="entry name" value="Anti-sigma-factor_SerPK"/>
</dbReference>
<comment type="caution">
    <text evidence="3">The sequence shown here is derived from an EMBL/GenBank/DDBJ whole genome shotgun (WGS) entry which is preliminary data.</text>
</comment>
<proteinExistence type="predicted"/>
<dbReference type="InterPro" id="IPR003594">
    <property type="entry name" value="HATPase_dom"/>
</dbReference>
<dbReference type="InterPro" id="IPR036890">
    <property type="entry name" value="HATPase_C_sf"/>
</dbReference>
<evidence type="ECO:0000313" key="3">
    <source>
        <dbReference type="EMBL" id="MBG6086995.1"/>
    </source>
</evidence>
<dbReference type="PANTHER" id="PTHR35526">
    <property type="entry name" value="ANTI-SIGMA-F FACTOR RSBW-RELATED"/>
    <property type="match status" value="1"/>
</dbReference>
<dbReference type="SUPFAM" id="SSF55874">
    <property type="entry name" value="ATPase domain of HSP90 chaperone/DNA topoisomerase II/histidine kinase"/>
    <property type="match status" value="1"/>
</dbReference>
<protein>
    <submittedName>
        <fullName evidence="3">Anti-sigma regulatory factor (Ser/Thr protein kinase)</fullName>
    </submittedName>
</protein>
<organism evidence="3 4">
    <name type="scientific">Actinomadura viridis</name>
    <dbReference type="NCBI Taxonomy" id="58110"/>
    <lineage>
        <taxon>Bacteria</taxon>
        <taxon>Bacillati</taxon>
        <taxon>Actinomycetota</taxon>
        <taxon>Actinomycetes</taxon>
        <taxon>Streptosporangiales</taxon>
        <taxon>Thermomonosporaceae</taxon>
        <taxon>Actinomadura</taxon>
    </lineage>
</organism>
<dbReference type="Proteomes" id="UP000614047">
    <property type="component" value="Unassembled WGS sequence"/>
</dbReference>
<dbReference type="RefSeq" id="WP_231403670.1">
    <property type="nucleotide sequence ID" value="NZ_BAABES010000007.1"/>
</dbReference>
<evidence type="ECO:0000259" key="2">
    <source>
        <dbReference type="Pfam" id="PF13581"/>
    </source>
</evidence>
<name>A0A931DB92_9ACTN</name>
<dbReference type="AlphaFoldDB" id="A0A931DB92"/>
<dbReference type="EMBL" id="JADOUA010000001">
    <property type="protein sequence ID" value="MBG6086995.1"/>
    <property type="molecule type" value="Genomic_DNA"/>
</dbReference>
<dbReference type="Pfam" id="PF13581">
    <property type="entry name" value="HATPase_c_2"/>
    <property type="match status" value="1"/>
</dbReference>
<keyword evidence="1" id="KW-0418">Kinase</keyword>
<sequence length="128" mass="13611">MFSGRPESVGDARRFAWTFAADQVPVDVADMVELVVSELCTNAVEHTASGEPGGWFILELEVHTDHVRVIVIDQGAPSGSVPALGKVPDLDATSGRGLPIVDAVSKEWGSEFVLVGRRVWADVVGEVA</sequence>
<dbReference type="CDD" id="cd16936">
    <property type="entry name" value="HATPase_RsbW-like"/>
    <property type="match status" value="1"/>
</dbReference>